<dbReference type="Proteomes" id="UP001314229">
    <property type="component" value="Unassembled WGS sequence"/>
</dbReference>
<protein>
    <submittedName>
        <fullName evidence="1">Histone-lysine N-methyltransferase 2D-like</fullName>
    </submittedName>
</protein>
<gene>
    <name evidence="1" type="ORF">FSCOSCO3_A000885</name>
</gene>
<dbReference type="EMBL" id="CAWUFR010000058">
    <property type="protein sequence ID" value="CAK6962489.1"/>
    <property type="molecule type" value="Genomic_DNA"/>
</dbReference>
<evidence type="ECO:0000313" key="1">
    <source>
        <dbReference type="EMBL" id="CAK6962489.1"/>
    </source>
</evidence>
<proteinExistence type="predicted"/>
<reference evidence="1 2" key="1">
    <citation type="submission" date="2024-01" db="EMBL/GenBank/DDBJ databases">
        <authorList>
            <person name="Alioto T."/>
            <person name="Alioto T."/>
            <person name="Gomez Garrido J."/>
        </authorList>
    </citation>
    <scope>NUCLEOTIDE SEQUENCE [LARGE SCALE GENOMIC DNA]</scope>
</reference>
<name>A0AAV1NUK9_SCOSC</name>
<evidence type="ECO:0000313" key="2">
    <source>
        <dbReference type="Proteomes" id="UP001314229"/>
    </source>
</evidence>
<comment type="caution">
    <text evidence="1">The sequence shown here is derived from an EMBL/GenBank/DDBJ whole genome shotgun (WGS) entry which is preliminary data.</text>
</comment>
<organism evidence="1 2">
    <name type="scientific">Scomber scombrus</name>
    <name type="common">Atlantic mackerel</name>
    <name type="synonym">Scomber vernalis</name>
    <dbReference type="NCBI Taxonomy" id="13677"/>
    <lineage>
        <taxon>Eukaryota</taxon>
        <taxon>Metazoa</taxon>
        <taxon>Chordata</taxon>
        <taxon>Craniata</taxon>
        <taxon>Vertebrata</taxon>
        <taxon>Euteleostomi</taxon>
        <taxon>Actinopterygii</taxon>
        <taxon>Neopterygii</taxon>
        <taxon>Teleostei</taxon>
        <taxon>Neoteleostei</taxon>
        <taxon>Acanthomorphata</taxon>
        <taxon>Pelagiaria</taxon>
        <taxon>Scombriformes</taxon>
        <taxon>Scombridae</taxon>
        <taxon>Scomber</taxon>
    </lineage>
</organism>
<accession>A0AAV1NUK9</accession>
<dbReference type="AlphaFoldDB" id="A0AAV1NUK9"/>
<keyword evidence="2" id="KW-1185">Reference proteome</keyword>
<sequence>MVLWSNQGLQKAQTEVNSHHLNSFVEPQQLQGAQGSHVSKMHCSASTYNETNRVCTFQEAAITPPPPRKYYYSVFFHAEEVPLPESSGLADLDESPTWPTAETQDSALGNICPLPHESPLPPSPPPPQTMENVGFPSLDDELSFYMSKPLSIMACDVPLPPSPSPADNVLDIAHTPEKKYPDLRNIGFPSLDDDIEPKCHKLLLPHEVPLPPSPSPADAAPHVYTPEKEPLGLTGFSFLNVDTEKVPKPLSEMACVVPLPPSLPPAATLPTPEKKYPDLRNIGFPSLDDKVAFLMSKPLNIIACDFPLATSPSPADSKPLPPSHPLVEAPHLAKKYLDLSFVTFLVWIMTSEPVTMK</sequence>